<keyword evidence="4 6" id="KW-0233">DNA recombination</keyword>
<dbReference type="NCBIfam" id="TIGR00084">
    <property type="entry name" value="ruvA"/>
    <property type="match status" value="1"/>
</dbReference>
<dbReference type="InterPro" id="IPR013849">
    <property type="entry name" value="DNA_helicase_Holl-junc_RuvA_I"/>
</dbReference>
<comment type="caution">
    <text evidence="8">The sequence shown here is derived from an EMBL/GenBank/DDBJ whole genome shotgun (WGS) entry which is preliminary data.</text>
</comment>
<dbReference type="GO" id="GO:0009378">
    <property type="term" value="F:four-way junction helicase activity"/>
    <property type="evidence" value="ECO:0007669"/>
    <property type="project" value="InterPro"/>
</dbReference>
<comment type="similarity">
    <text evidence="6">Belongs to the RuvA family.</text>
</comment>
<dbReference type="Pfam" id="PF14520">
    <property type="entry name" value="HHH_5"/>
    <property type="match status" value="1"/>
</dbReference>
<dbReference type="InterPro" id="IPR012340">
    <property type="entry name" value="NA-bd_OB-fold"/>
</dbReference>
<dbReference type="InterPro" id="IPR010994">
    <property type="entry name" value="RuvA_2-like"/>
</dbReference>
<dbReference type="HAMAP" id="MF_00031">
    <property type="entry name" value="DNA_HJ_migration_RuvA"/>
    <property type="match status" value="1"/>
</dbReference>
<reference evidence="8 9" key="1">
    <citation type="journal article" date="2016" name="Nat. Commun.">
        <title>Thousands of microbial genomes shed light on interconnected biogeochemical processes in an aquifer system.</title>
        <authorList>
            <person name="Anantharaman K."/>
            <person name="Brown C.T."/>
            <person name="Hug L.A."/>
            <person name="Sharon I."/>
            <person name="Castelle C.J."/>
            <person name="Probst A.J."/>
            <person name="Thomas B.C."/>
            <person name="Singh A."/>
            <person name="Wilkins M.J."/>
            <person name="Karaoz U."/>
            <person name="Brodie E.L."/>
            <person name="Williams K.H."/>
            <person name="Hubbard S.S."/>
            <person name="Banfield J.F."/>
        </authorList>
    </citation>
    <scope>NUCLEOTIDE SEQUENCE [LARGE SCALE GENOMIC DNA]</scope>
</reference>
<dbReference type="GO" id="GO:0005737">
    <property type="term" value="C:cytoplasm"/>
    <property type="evidence" value="ECO:0007669"/>
    <property type="project" value="UniProtKB-SubCell"/>
</dbReference>
<dbReference type="InterPro" id="IPR036267">
    <property type="entry name" value="RuvA_C_sf"/>
</dbReference>
<dbReference type="SUPFAM" id="SSF46929">
    <property type="entry name" value="DNA helicase RuvA subunit, C-terminal domain"/>
    <property type="match status" value="1"/>
</dbReference>
<keyword evidence="5 6" id="KW-0234">DNA repair</keyword>
<dbReference type="Gene3D" id="1.10.8.10">
    <property type="entry name" value="DNA helicase RuvA subunit, C-terminal domain"/>
    <property type="match status" value="1"/>
</dbReference>
<dbReference type="Pfam" id="PF01330">
    <property type="entry name" value="RuvA_N"/>
    <property type="match status" value="1"/>
</dbReference>
<keyword evidence="2 6" id="KW-0227">DNA damage</keyword>
<evidence type="ECO:0000256" key="3">
    <source>
        <dbReference type="ARBA" id="ARBA00023125"/>
    </source>
</evidence>
<feature type="region of interest" description="Domain III" evidence="6">
    <location>
        <begin position="153"/>
        <end position="195"/>
    </location>
</feature>
<feature type="domain" description="Helix-hairpin-helix DNA-binding motif class 1" evidence="7">
    <location>
        <begin position="106"/>
        <end position="125"/>
    </location>
</feature>
<dbReference type="EMBL" id="MFMM01000001">
    <property type="protein sequence ID" value="OGG84565.1"/>
    <property type="molecule type" value="Genomic_DNA"/>
</dbReference>
<dbReference type="SUPFAM" id="SSF47781">
    <property type="entry name" value="RuvA domain 2-like"/>
    <property type="match status" value="1"/>
</dbReference>
<comment type="caution">
    <text evidence="6">Lacks conserved residue(s) required for the propagation of feature annotation.</text>
</comment>
<dbReference type="GO" id="GO:0006310">
    <property type="term" value="P:DNA recombination"/>
    <property type="evidence" value="ECO:0007669"/>
    <property type="project" value="UniProtKB-UniRule"/>
</dbReference>
<dbReference type="Proteomes" id="UP000177325">
    <property type="component" value="Unassembled WGS sequence"/>
</dbReference>
<dbReference type="GO" id="GO:0005524">
    <property type="term" value="F:ATP binding"/>
    <property type="evidence" value="ECO:0007669"/>
    <property type="project" value="InterPro"/>
</dbReference>
<dbReference type="InterPro" id="IPR011114">
    <property type="entry name" value="RuvA_C"/>
</dbReference>
<evidence type="ECO:0000256" key="2">
    <source>
        <dbReference type="ARBA" id="ARBA00022763"/>
    </source>
</evidence>
<dbReference type="GO" id="GO:0009379">
    <property type="term" value="C:Holliday junction helicase complex"/>
    <property type="evidence" value="ECO:0007669"/>
    <property type="project" value="InterPro"/>
</dbReference>
<comment type="subcellular location">
    <subcellularLocation>
        <location evidence="6">Cytoplasm</location>
    </subcellularLocation>
</comment>
<dbReference type="GO" id="GO:0048476">
    <property type="term" value="C:Holliday junction resolvase complex"/>
    <property type="evidence" value="ECO:0007669"/>
    <property type="project" value="UniProtKB-UniRule"/>
</dbReference>
<feature type="domain" description="Helix-hairpin-helix DNA-binding motif class 1" evidence="7">
    <location>
        <begin position="71"/>
        <end position="90"/>
    </location>
</feature>
<evidence type="ECO:0000256" key="5">
    <source>
        <dbReference type="ARBA" id="ARBA00023204"/>
    </source>
</evidence>
<evidence type="ECO:0000256" key="1">
    <source>
        <dbReference type="ARBA" id="ARBA00022490"/>
    </source>
</evidence>
<keyword evidence="3 6" id="KW-0238">DNA-binding</keyword>
<evidence type="ECO:0000313" key="8">
    <source>
        <dbReference type="EMBL" id="OGG84565.1"/>
    </source>
</evidence>
<dbReference type="GO" id="GO:0006281">
    <property type="term" value="P:DNA repair"/>
    <property type="evidence" value="ECO:0007669"/>
    <property type="project" value="UniProtKB-UniRule"/>
</dbReference>
<protein>
    <recommendedName>
        <fullName evidence="6">Holliday junction branch migration complex subunit RuvA</fullName>
    </recommendedName>
</protein>
<dbReference type="InterPro" id="IPR000085">
    <property type="entry name" value="RuvA"/>
</dbReference>
<keyword evidence="1 6" id="KW-0963">Cytoplasm</keyword>
<accession>A0A1F6FFC2</accession>
<dbReference type="Gene3D" id="2.40.50.140">
    <property type="entry name" value="Nucleic acid-binding proteins"/>
    <property type="match status" value="1"/>
</dbReference>
<evidence type="ECO:0000259" key="7">
    <source>
        <dbReference type="SMART" id="SM00278"/>
    </source>
</evidence>
<evidence type="ECO:0000256" key="6">
    <source>
        <dbReference type="HAMAP-Rule" id="MF_00031"/>
    </source>
</evidence>
<dbReference type="CDD" id="cd14332">
    <property type="entry name" value="UBA_RuvA_C"/>
    <property type="match status" value="1"/>
</dbReference>
<dbReference type="Gene3D" id="1.10.150.20">
    <property type="entry name" value="5' to 3' exonuclease, C-terminal subdomain"/>
    <property type="match status" value="1"/>
</dbReference>
<dbReference type="InterPro" id="IPR003583">
    <property type="entry name" value="Hlx-hairpin-Hlx_DNA-bd_motif"/>
</dbReference>
<dbReference type="STRING" id="1798525.A3G90_00550"/>
<name>A0A1F6FFC2_9BACT</name>
<sequence length="195" mass="21498">MIRSLKGQIAQLGVNSLVVSVQDIGYLVYTPTVRKQYLPDSEIFLHTHLAVRETALDLYGFETIDELTFFELLLSVPKIGPKSALQILCQADVPLLASSILEQDPDHLSKMSGIGKKTAQNLVNHLAGKIDDMNLVEASRNTPVAQLSQTQIDAIDALITLGYDPQEARSYVIRQDTTTDTKTLVQTVLKQIPIP</sequence>
<evidence type="ECO:0000313" key="9">
    <source>
        <dbReference type="Proteomes" id="UP000177325"/>
    </source>
</evidence>
<proteinExistence type="inferred from homology"/>
<dbReference type="SUPFAM" id="SSF50249">
    <property type="entry name" value="Nucleic acid-binding proteins"/>
    <property type="match status" value="1"/>
</dbReference>
<comment type="subunit">
    <text evidence="6">Homotetramer. Forms an RuvA(8)-RuvB(12)-Holliday junction (HJ) complex. HJ DNA is sandwiched between 2 RuvA tetramers; dsDNA enters through RuvA and exits via RuvB. An RuvB hexamer assembles on each DNA strand where it exits the tetramer. Each RuvB hexamer is contacted by two RuvA subunits (via domain III) on 2 adjacent RuvB subunits; this complex drives branch migration. In the full resolvosome a probable DNA-RuvA(4)-RuvB(12)-RuvC(2) complex forms which resolves the HJ.</text>
</comment>
<evidence type="ECO:0000256" key="4">
    <source>
        <dbReference type="ARBA" id="ARBA00023172"/>
    </source>
</evidence>
<dbReference type="SMART" id="SM00278">
    <property type="entry name" value="HhH1"/>
    <property type="match status" value="2"/>
</dbReference>
<gene>
    <name evidence="6" type="primary">ruvA</name>
    <name evidence="8" type="ORF">A3G90_00550</name>
</gene>
<comment type="function">
    <text evidence="6">The RuvA-RuvB-RuvC complex processes Holliday junction (HJ) DNA during genetic recombination and DNA repair, while the RuvA-RuvB complex plays an important role in the rescue of blocked DNA replication forks via replication fork reversal (RFR). RuvA specifically binds to HJ cruciform DNA, conferring on it an open structure. The RuvB hexamer acts as an ATP-dependent pump, pulling dsDNA into and through the RuvAB complex. HJ branch migration allows RuvC to scan DNA until it finds its consensus sequence, where it cleaves and resolves the cruciform DNA.</text>
</comment>
<dbReference type="GO" id="GO:0000400">
    <property type="term" value="F:four-way junction DNA binding"/>
    <property type="evidence" value="ECO:0007669"/>
    <property type="project" value="UniProtKB-UniRule"/>
</dbReference>
<comment type="domain">
    <text evidence="6">Has three domains with a flexible linker between the domains II and III and assumes an 'L' shape. Domain III is highly mobile and contacts RuvB.</text>
</comment>
<organism evidence="8 9">
    <name type="scientific">Candidatus Kaiserbacteria bacterium RIFCSPLOWO2_12_FULL_45_26</name>
    <dbReference type="NCBI Taxonomy" id="1798525"/>
    <lineage>
        <taxon>Bacteria</taxon>
        <taxon>Candidatus Kaiseribacteriota</taxon>
    </lineage>
</organism>
<dbReference type="AlphaFoldDB" id="A0A1F6FFC2"/>